<proteinExistence type="predicted"/>
<protein>
    <submittedName>
        <fullName evidence="1">Putative membrane protein</fullName>
    </submittedName>
</protein>
<dbReference type="EMBL" id="CP009111">
    <property type="protein sequence ID" value="ANS27635.1"/>
    <property type="molecule type" value="Genomic_DNA"/>
</dbReference>
<evidence type="ECO:0000313" key="2">
    <source>
        <dbReference type="Proteomes" id="UP000186108"/>
    </source>
</evidence>
<organism evidence="1 2">
    <name type="scientific">Rhodococcus opacus</name>
    <name type="common">Nocardia opaca</name>
    <dbReference type="NCBI Taxonomy" id="37919"/>
    <lineage>
        <taxon>Bacteria</taxon>
        <taxon>Bacillati</taxon>
        <taxon>Actinomycetota</taxon>
        <taxon>Actinomycetes</taxon>
        <taxon>Mycobacteriales</taxon>
        <taxon>Nocardiaceae</taxon>
        <taxon>Rhodococcus</taxon>
    </lineage>
</organism>
<name>A0A1B1K4V9_RHOOP</name>
<reference evidence="1 2" key="1">
    <citation type="submission" date="2014-07" db="EMBL/GenBank/DDBJ databases">
        <authorList>
            <person name="Zhang J.E."/>
            <person name="Yang H."/>
            <person name="Guo J."/>
            <person name="Deng Z."/>
            <person name="Luo H."/>
            <person name="Luo M."/>
            <person name="Zhao B."/>
        </authorList>
    </citation>
    <scope>NUCLEOTIDE SEQUENCE [LARGE SCALE GENOMIC DNA]</scope>
    <source>
        <strain evidence="1 2">1CP</strain>
    </source>
</reference>
<dbReference type="Proteomes" id="UP000186108">
    <property type="component" value="Chromosome"/>
</dbReference>
<gene>
    <name evidence="1" type="ORF">R1CP_14655</name>
</gene>
<dbReference type="AlphaFoldDB" id="A0A1B1K4V9"/>
<dbReference type="PATRIC" id="fig|37919.13.peg.3014"/>
<sequence>MGTGRKGDDLMTDMFMLGAVLAGGAGVLGLAVALFGGAEPRCLCAFDGDTEACDARRP</sequence>
<evidence type="ECO:0000313" key="1">
    <source>
        <dbReference type="EMBL" id="ANS27635.1"/>
    </source>
</evidence>
<accession>A0A1B1K4V9</accession>